<dbReference type="EMBL" id="CP043473">
    <property type="protein sequence ID" value="QEL55509.1"/>
    <property type="molecule type" value="Genomic_DNA"/>
</dbReference>
<gene>
    <name evidence="2" type="ORF">FYK34_07985</name>
</gene>
<protein>
    <submittedName>
        <fullName evidence="2">Uncharacterized protein</fullName>
    </submittedName>
</protein>
<keyword evidence="3" id="KW-1185">Reference proteome</keyword>
<dbReference type="KEGG" id="chrm:FYK34_07985"/>
<dbReference type="AlphaFoldDB" id="A0A5C1DHS3"/>
<organism evidence="2 3">
    <name type="scientific">Chromobacterium paludis</name>
    <dbReference type="NCBI Taxonomy" id="2605945"/>
    <lineage>
        <taxon>Bacteria</taxon>
        <taxon>Pseudomonadati</taxon>
        <taxon>Pseudomonadota</taxon>
        <taxon>Betaproteobacteria</taxon>
        <taxon>Neisseriales</taxon>
        <taxon>Chromobacteriaceae</taxon>
        <taxon>Chromobacterium</taxon>
    </lineage>
</organism>
<dbReference type="RefSeq" id="WP_149295872.1">
    <property type="nucleotide sequence ID" value="NZ_CP043473.1"/>
</dbReference>
<evidence type="ECO:0000313" key="2">
    <source>
        <dbReference type="EMBL" id="QEL55509.1"/>
    </source>
</evidence>
<name>A0A5C1DHS3_9NEIS</name>
<evidence type="ECO:0000256" key="1">
    <source>
        <dbReference type="SAM" id="MobiDB-lite"/>
    </source>
</evidence>
<accession>A0A5C1DHS3</accession>
<sequence>MKQMTMNTCKAADRPGEGAVSKLEGAQRAAQKAQARPQGAVLLELLPDNTMRVTKQGNTATLFANLERAFQIGRQSIQMIGG</sequence>
<proteinExistence type="predicted"/>
<reference evidence="2 3" key="1">
    <citation type="submission" date="2019-08" db="EMBL/GenBank/DDBJ databases">
        <title>Chromobacterium paludis, a novel bacterium isolated from a Maryland marsh pond.</title>
        <authorList>
            <person name="Blackburn M.B."/>
            <person name="Gundersen-Rindal D.E."/>
        </authorList>
    </citation>
    <scope>NUCLEOTIDE SEQUENCE [LARGE SCALE GENOMIC DNA]</scope>
    <source>
        <strain evidence="3">IIBBL 257-1</strain>
    </source>
</reference>
<evidence type="ECO:0000313" key="3">
    <source>
        <dbReference type="Proteomes" id="UP000322079"/>
    </source>
</evidence>
<dbReference type="Proteomes" id="UP000322079">
    <property type="component" value="Chromosome"/>
</dbReference>
<feature type="region of interest" description="Disordered" evidence="1">
    <location>
        <begin position="1"/>
        <end position="33"/>
    </location>
</feature>